<comment type="caution">
    <text evidence="2">The sequence shown here is derived from an EMBL/GenBank/DDBJ whole genome shotgun (WGS) entry which is preliminary data.</text>
</comment>
<gene>
    <name evidence="2" type="ORF">MPNT_50125</name>
</gene>
<reference evidence="2" key="1">
    <citation type="submission" date="2021-02" db="EMBL/GenBank/DDBJ databases">
        <authorList>
            <person name="Cremers G."/>
            <person name="Picone N."/>
        </authorList>
    </citation>
    <scope>NUCLEOTIDE SEQUENCE</scope>
    <source>
        <strain evidence="2">PQ17</strain>
    </source>
</reference>
<organism evidence="2 3">
    <name type="scientific">Candidatus Methylacidithermus pantelleriae</name>
    <dbReference type="NCBI Taxonomy" id="2744239"/>
    <lineage>
        <taxon>Bacteria</taxon>
        <taxon>Pseudomonadati</taxon>
        <taxon>Verrucomicrobiota</taxon>
        <taxon>Methylacidiphilae</taxon>
        <taxon>Methylacidiphilales</taxon>
        <taxon>Methylacidiphilaceae</taxon>
        <taxon>Candidatus Methylacidithermus</taxon>
    </lineage>
</organism>
<dbReference type="AlphaFoldDB" id="A0A8J2FTK2"/>
<proteinExistence type="predicted"/>
<accession>A0A8J2FTK2</accession>
<evidence type="ECO:0000313" key="2">
    <source>
        <dbReference type="EMBL" id="CAF0702589.1"/>
    </source>
</evidence>
<sequence>MAGLSERRGAISFLGDTPPYRSGRHRHETRIISPWPKRIAFDNLVRTRRIGLQLYGRRKEQAKAIFVCA</sequence>
<evidence type="ECO:0000256" key="1">
    <source>
        <dbReference type="SAM" id="MobiDB-lite"/>
    </source>
</evidence>
<protein>
    <submittedName>
        <fullName evidence="2">Uncharacterized protein</fullName>
    </submittedName>
</protein>
<name>A0A8J2FTK2_9BACT</name>
<evidence type="ECO:0000313" key="3">
    <source>
        <dbReference type="Proteomes" id="UP000663859"/>
    </source>
</evidence>
<dbReference type="Proteomes" id="UP000663859">
    <property type="component" value="Unassembled WGS sequence"/>
</dbReference>
<keyword evidence="3" id="KW-1185">Reference proteome</keyword>
<dbReference type="EMBL" id="CAJNOB010000045">
    <property type="protein sequence ID" value="CAF0702589.1"/>
    <property type="molecule type" value="Genomic_DNA"/>
</dbReference>
<feature type="region of interest" description="Disordered" evidence="1">
    <location>
        <begin position="1"/>
        <end position="26"/>
    </location>
</feature>